<dbReference type="Proteomes" id="UP001347796">
    <property type="component" value="Unassembled WGS sequence"/>
</dbReference>
<gene>
    <name evidence="1" type="ORF">SNE40_012379</name>
</gene>
<proteinExistence type="predicted"/>
<keyword evidence="2" id="KW-1185">Reference proteome</keyword>
<sequence length="228" mass="26242">MADQEEDFMTLSTKISPVYGGNLYIVFSDDVSFPLDAELYLVFEGSRQRHVTSCDLVNEHTLHSRIPAHAKPESVELTIYRVIQRSCHFIASVPFYYKYDTAYFMVQFLLDSVYNTQSLDNLELVRSDRFDLANEERTTLDERLVLAFRYIPFPVGWNILGYEPDIKQVERETLLHFTARLGLFQVALFLLAKPGSHICVQLLNKEGYTPADVAAKNGFQELVELLSR</sequence>
<dbReference type="EMBL" id="JAZGQO010000008">
    <property type="protein sequence ID" value="KAK6180184.1"/>
    <property type="molecule type" value="Genomic_DNA"/>
</dbReference>
<dbReference type="Gene3D" id="1.25.40.20">
    <property type="entry name" value="Ankyrin repeat-containing domain"/>
    <property type="match status" value="1"/>
</dbReference>
<evidence type="ECO:0000313" key="1">
    <source>
        <dbReference type="EMBL" id="KAK6180184.1"/>
    </source>
</evidence>
<dbReference type="PANTHER" id="PTHR13944:SF21">
    <property type="entry name" value="CYSTS, ISOFORM C"/>
    <property type="match status" value="1"/>
</dbReference>
<dbReference type="GO" id="GO:0035023">
    <property type="term" value="P:regulation of Rho protein signal transduction"/>
    <property type="evidence" value="ECO:0007669"/>
    <property type="project" value="TreeGrafter"/>
</dbReference>
<protein>
    <submittedName>
        <fullName evidence="1">Uncharacterized protein</fullName>
    </submittedName>
</protein>
<evidence type="ECO:0000313" key="2">
    <source>
        <dbReference type="Proteomes" id="UP001347796"/>
    </source>
</evidence>
<dbReference type="SUPFAM" id="SSF48403">
    <property type="entry name" value="Ankyrin repeat"/>
    <property type="match status" value="1"/>
</dbReference>
<name>A0AAN8JSB3_PATCE</name>
<dbReference type="PANTHER" id="PTHR13944">
    <property type="entry name" value="AGAP007712-PA"/>
    <property type="match status" value="1"/>
</dbReference>
<dbReference type="InterPro" id="IPR051632">
    <property type="entry name" value="Rho_GEF"/>
</dbReference>
<reference evidence="1 2" key="1">
    <citation type="submission" date="2024-01" db="EMBL/GenBank/DDBJ databases">
        <title>The genome of the rayed Mediterranean limpet Patella caerulea (Linnaeus, 1758).</title>
        <authorList>
            <person name="Anh-Thu Weber A."/>
            <person name="Halstead-Nussloch G."/>
        </authorList>
    </citation>
    <scope>NUCLEOTIDE SEQUENCE [LARGE SCALE GENOMIC DNA]</scope>
    <source>
        <strain evidence="1">AATW-2023a</strain>
        <tissue evidence="1">Whole specimen</tissue>
    </source>
</reference>
<dbReference type="InterPro" id="IPR036770">
    <property type="entry name" value="Ankyrin_rpt-contain_sf"/>
</dbReference>
<comment type="caution">
    <text evidence="1">The sequence shown here is derived from an EMBL/GenBank/DDBJ whole genome shotgun (WGS) entry which is preliminary data.</text>
</comment>
<dbReference type="AlphaFoldDB" id="A0AAN8JSB3"/>
<accession>A0AAN8JSB3</accession>
<organism evidence="1 2">
    <name type="scientific">Patella caerulea</name>
    <name type="common">Rayed Mediterranean limpet</name>
    <dbReference type="NCBI Taxonomy" id="87958"/>
    <lineage>
        <taxon>Eukaryota</taxon>
        <taxon>Metazoa</taxon>
        <taxon>Spiralia</taxon>
        <taxon>Lophotrochozoa</taxon>
        <taxon>Mollusca</taxon>
        <taxon>Gastropoda</taxon>
        <taxon>Patellogastropoda</taxon>
        <taxon>Patelloidea</taxon>
        <taxon>Patellidae</taxon>
        <taxon>Patella</taxon>
    </lineage>
</organism>